<organism evidence="1 2">
    <name type="scientific">Sphingomonas abietis</name>
    <dbReference type="NCBI Taxonomy" id="3012344"/>
    <lineage>
        <taxon>Bacteria</taxon>
        <taxon>Pseudomonadati</taxon>
        <taxon>Pseudomonadota</taxon>
        <taxon>Alphaproteobacteria</taxon>
        <taxon>Sphingomonadales</taxon>
        <taxon>Sphingomonadaceae</taxon>
        <taxon>Sphingomonas</taxon>
    </lineage>
</organism>
<dbReference type="EMBL" id="CP115174">
    <property type="protein sequence ID" value="WBO21993.1"/>
    <property type="molecule type" value="Genomic_DNA"/>
</dbReference>
<reference evidence="1 2" key="1">
    <citation type="submission" date="2022-12" db="EMBL/GenBank/DDBJ databases">
        <title>Sphingomonas abieness sp. nov., an endophytic bacterium isolated from Abies koreana.</title>
        <authorList>
            <person name="Jiang L."/>
            <person name="Lee J."/>
        </authorList>
    </citation>
    <scope>NUCLEOTIDE SEQUENCE [LARGE SCALE GENOMIC DNA]</scope>
    <source>
        <strain evidence="2">PAMB 00755</strain>
    </source>
</reference>
<gene>
    <name evidence="1" type="ORF">PBT88_17810</name>
</gene>
<evidence type="ECO:0000313" key="2">
    <source>
        <dbReference type="Proteomes" id="UP001210865"/>
    </source>
</evidence>
<name>A0ABY7NKW4_9SPHN</name>
<dbReference type="RefSeq" id="WP_270076641.1">
    <property type="nucleotide sequence ID" value="NZ_CP115174.1"/>
</dbReference>
<keyword evidence="2" id="KW-1185">Reference proteome</keyword>
<protein>
    <submittedName>
        <fullName evidence="1">Uncharacterized protein</fullName>
    </submittedName>
</protein>
<evidence type="ECO:0000313" key="1">
    <source>
        <dbReference type="EMBL" id="WBO21993.1"/>
    </source>
</evidence>
<dbReference type="Proteomes" id="UP001210865">
    <property type="component" value="Chromosome"/>
</dbReference>
<sequence>MPRFRALLFGNPLSPWQANRELATQSAVEADEGSRDPVTGLVYLSPGVAIVEDDGEAPAMTADMACWAMALEIIQRHHAGARGNVETEIRRASQDPEAKARWLLIGKRIAAIMAAAAKDARPRP</sequence>
<proteinExistence type="predicted"/>
<accession>A0ABY7NKW4</accession>